<accession>A0A1Z3LTW5</accession>
<name>A0A1Z3LTW5_BREDI</name>
<dbReference type="Proteomes" id="UP000197024">
    <property type="component" value="Chromosome"/>
</dbReference>
<dbReference type="Pfam" id="PF01814">
    <property type="entry name" value="Hemerythrin"/>
    <property type="match status" value="1"/>
</dbReference>
<dbReference type="Gene3D" id="1.20.120.520">
    <property type="entry name" value="nmb1532 protein domain like"/>
    <property type="match status" value="1"/>
</dbReference>
<evidence type="ECO:0000259" key="1">
    <source>
        <dbReference type="Pfam" id="PF01814"/>
    </source>
</evidence>
<gene>
    <name evidence="2" type="ORF">CD943_01065</name>
</gene>
<dbReference type="EMBL" id="CP021995">
    <property type="protein sequence ID" value="ASD25606.1"/>
    <property type="molecule type" value="Genomic_DNA"/>
</dbReference>
<evidence type="ECO:0000313" key="3">
    <source>
        <dbReference type="Proteomes" id="UP000197024"/>
    </source>
</evidence>
<organism evidence="2 3">
    <name type="scientific">Brevundimonas diminuta</name>
    <name type="common">Pseudomonas diminuta</name>
    <dbReference type="NCBI Taxonomy" id="293"/>
    <lineage>
        <taxon>Bacteria</taxon>
        <taxon>Pseudomonadati</taxon>
        <taxon>Pseudomonadota</taxon>
        <taxon>Alphaproteobacteria</taxon>
        <taxon>Caulobacterales</taxon>
        <taxon>Caulobacteraceae</taxon>
        <taxon>Brevundimonas</taxon>
    </lineage>
</organism>
<evidence type="ECO:0000313" key="2">
    <source>
        <dbReference type="EMBL" id="ASD25606.1"/>
    </source>
</evidence>
<reference evidence="2 3" key="2">
    <citation type="submission" date="2017-06" db="EMBL/GenBank/DDBJ databases">
        <authorList>
            <person name="Kim H.J."/>
            <person name="Triplett B.A."/>
        </authorList>
    </citation>
    <scope>NUCLEOTIDE SEQUENCE [LARGE SCALE GENOMIC DNA]</scope>
    <source>
        <strain evidence="2 3">BZC3</strain>
    </source>
</reference>
<protein>
    <submittedName>
        <fullName evidence="2">Cation-binding protein</fullName>
    </submittedName>
</protein>
<dbReference type="InterPro" id="IPR012312">
    <property type="entry name" value="Hemerythrin-like"/>
</dbReference>
<proteinExistence type="predicted"/>
<sequence length="176" mass="20073">MTQGVPIEPMPMELIASPLDWLFAEHYRQRQLCRTIDAAAVMPERPSRLLAVIIDYLRHDLPLHVLDEEEDLFPLLRRRCPPEDDIHGVLGMLSSDHHAEAASAARLADRLEEVLRASEDRPMTPDLVRSMGNFTQRERRHIALENAVVLPIARLRLTPRDLSGLSRRLAARRGRG</sequence>
<dbReference type="AlphaFoldDB" id="A0A1Z3LTW5"/>
<feature type="domain" description="Hemerythrin-like" evidence="1">
    <location>
        <begin position="18"/>
        <end position="152"/>
    </location>
</feature>
<reference evidence="2 3" key="1">
    <citation type="submission" date="2017-06" db="EMBL/GenBank/DDBJ databases">
        <title>Biodegradation of gentamicin by bacterial consortia AMQD4 in synthetic medium and raw gentamicin sewage.</title>
        <authorList>
            <person name="Chang H."/>
            <person name="Feng Y."/>
            <person name="Li Z."/>
            <person name="Xue J."/>
            <person name="Cheng D."/>
        </authorList>
    </citation>
    <scope>NUCLEOTIDE SEQUENCE [LARGE SCALE GENOMIC DNA]</scope>
    <source>
        <strain evidence="2 3">BZC3</strain>
    </source>
</reference>